<reference evidence="3 4" key="1">
    <citation type="submission" date="2024-08" db="EMBL/GenBank/DDBJ databases">
        <authorList>
            <person name="Cucini C."/>
            <person name="Frati F."/>
        </authorList>
    </citation>
    <scope>NUCLEOTIDE SEQUENCE [LARGE SCALE GENOMIC DNA]</scope>
</reference>
<evidence type="ECO:0000313" key="3">
    <source>
        <dbReference type="EMBL" id="CAL8083631.1"/>
    </source>
</evidence>
<comment type="caution">
    <text evidence="3">The sequence shown here is derived from an EMBL/GenBank/DDBJ whole genome shotgun (WGS) entry which is preliminary data.</text>
</comment>
<name>A0ABP1Q5R0_9HEXA</name>
<proteinExistence type="predicted"/>
<dbReference type="EMBL" id="CAXLJM020000016">
    <property type="protein sequence ID" value="CAL8083631.1"/>
    <property type="molecule type" value="Genomic_DNA"/>
</dbReference>
<protein>
    <submittedName>
        <fullName evidence="3">Uncharacterized protein</fullName>
    </submittedName>
</protein>
<sequence>MPIKSLDELFEITNLLVNIQEEQNRINERITTLEGKIDTSTQECSDKSKALGDEIKAIATAHEKLQEQQDRLKRVNNIVIMGIPENENEHRVLSSVMQILLPNNTLRIRAHDMRIGKPSQGRLRPIRVQLNSKNEVHDALQNGKLLKDMDKFQSIYIRMDQTKQQQQDRKDKIRKRAADDSGGDEQGGGARPTYKAHRMDTGST</sequence>
<organism evidence="3 4">
    <name type="scientific">Orchesella dallaii</name>
    <dbReference type="NCBI Taxonomy" id="48710"/>
    <lineage>
        <taxon>Eukaryota</taxon>
        <taxon>Metazoa</taxon>
        <taxon>Ecdysozoa</taxon>
        <taxon>Arthropoda</taxon>
        <taxon>Hexapoda</taxon>
        <taxon>Collembola</taxon>
        <taxon>Entomobryomorpha</taxon>
        <taxon>Entomobryoidea</taxon>
        <taxon>Orchesellidae</taxon>
        <taxon>Orchesellinae</taxon>
        <taxon>Orchesella</taxon>
    </lineage>
</organism>
<feature type="compositionally biased region" description="Basic and acidic residues" evidence="2">
    <location>
        <begin position="166"/>
        <end position="179"/>
    </location>
</feature>
<accession>A0ABP1Q5R0</accession>
<evidence type="ECO:0000313" key="4">
    <source>
        <dbReference type="Proteomes" id="UP001642540"/>
    </source>
</evidence>
<feature type="region of interest" description="Disordered" evidence="2">
    <location>
        <begin position="158"/>
        <end position="204"/>
    </location>
</feature>
<keyword evidence="4" id="KW-1185">Reference proteome</keyword>
<evidence type="ECO:0000256" key="1">
    <source>
        <dbReference type="SAM" id="Coils"/>
    </source>
</evidence>
<gene>
    <name evidence="3" type="ORF">ODALV1_LOCUS5551</name>
</gene>
<feature type="coiled-coil region" evidence="1">
    <location>
        <begin position="16"/>
        <end position="78"/>
    </location>
</feature>
<evidence type="ECO:0000256" key="2">
    <source>
        <dbReference type="SAM" id="MobiDB-lite"/>
    </source>
</evidence>
<dbReference type="Proteomes" id="UP001642540">
    <property type="component" value="Unassembled WGS sequence"/>
</dbReference>
<keyword evidence="1" id="KW-0175">Coiled coil</keyword>